<dbReference type="SUPFAM" id="SSF54690">
    <property type="entry name" value="Molybdopterin synthase subunit MoaE"/>
    <property type="match status" value="1"/>
</dbReference>
<evidence type="ECO:0000256" key="4">
    <source>
        <dbReference type="ARBA" id="ARBA00013858"/>
    </source>
</evidence>
<comment type="similarity">
    <text evidence="2">Belongs to the MoaE family.</text>
</comment>
<comment type="subunit">
    <text evidence="5">Heterotetramer of 2 MoaD subunits and 2 MoaE subunits. Also stable as homodimer. The enzyme changes between these two forms during catalysis.</text>
</comment>
<comment type="pathway">
    <text evidence="1">Cofactor biosynthesis; molybdopterin biosynthesis.</text>
</comment>
<evidence type="ECO:0000256" key="9">
    <source>
        <dbReference type="ARBA" id="ARBA00032474"/>
    </source>
</evidence>
<evidence type="ECO:0000313" key="13">
    <source>
        <dbReference type="Proteomes" id="UP000237472"/>
    </source>
</evidence>
<evidence type="ECO:0000256" key="10">
    <source>
        <dbReference type="ARBA" id="ARBA00049878"/>
    </source>
</evidence>
<dbReference type="Pfam" id="PF02391">
    <property type="entry name" value="MoaE"/>
    <property type="match status" value="1"/>
</dbReference>
<dbReference type="AlphaFoldDB" id="A0A2G4QZW8"/>
<dbReference type="UniPathway" id="UPA00344"/>
<dbReference type="EMBL" id="VJYU01000011">
    <property type="protein sequence ID" value="MBS4241040.1"/>
    <property type="molecule type" value="Genomic_DNA"/>
</dbReference>
<evidence type="ECO:0000313" key="11">
    <source>
        <dbReference type="EMBL" id="MBS4241040.1"/>
    </source>
</evidence>
<dbReference type="EMBL" id="LDWY01000085">
    <property type="protein sequence ID" value="PHY89816.1"/>
    <property type="molecule type" value="Genomic_DNA"/>
</dbReference>
<dbReference type="RefSeq" id="WP_099462313.1">
    <property type="nucleotide sequence ID" value="NZ_LDWY01000085.1"/>
</dbReference>
<dbReference type="EC" id="2.8.1.12" evidence="3"/>
<dbReference type="InterPro" id="IPR036563">
    <property type="entry name" value="MoaE_sf"/>
</dbReference>
<dbReference type="OrthoDB" id="9803224at2"/>
<reference evidence="11" key="3">
    <citation type="submission" date="2019-07" db="EMBL/GenBank/DDBJ databases">
        <authorList>
            <person name="Miller W.G."/>
        </authorList>
    </citation>
    <scope>NUCLEOTIDE SEQUENCE</scope>
    <source>
        <strain evidence="11">52/13</strain>
    </source>
</reference>
<dbReference type="Proteomes" id="UP000237472">
    <property type="component" value="Unassembled WGS sequence"/>
</dbReference>
<dbReference type="Proteomes" id="UP000811399">
    <property type="component" value="Unassembled WGS sequence"/>
</dbReference>
<protein>
    <recommendedName>
        <fullName evidence="4">Molybdopterin synthase catalytic subunit</fullName>
        <ecNumber evidence="3">2.8.1.12</ecNumber>
    </recommendedName>
    <alternativeName>
        <fullName evidence="8">MPT synthase subunit 2</fullName>
    </alternativeName>
    <alternativeName>
        <fullName evidence="6">Molybdenum cofactor biosynthesis protein E</fullName>
    </alternativeName>
    <alternativeName>
        <fullName evidence="7">Molybdopterin-converting factor large subunit</fullName>
    </alternativeName>
    <alternativeName>
        <fullName evidence="9">Molybdopterin-converting factor subunit 2</fullName>
    </alternativeName>
</protein>
<comment type="caution">
    <text evidence="12">The sequence shown here is derived from an EMBL/GenBank/DDBJ whole genome shotgun (WGS) entry which is preliminary data.</text>
</comment>
<reference evidence="12" key="2">
    <citation type="submission" date="2015-06" db="EMBL/GenBank/DDBJ databases">
        <authorList>
            <person name="Hoefler B.C."/>
            <person name="Straight P.D."/>
        </authorList>
    </citation>
    <scope>NUCLEOTIDE SEQUENCE [LARGE SCALE GENOMIC DNA]</scope>
    <source>
        <strain evidence="12">73/13</strain>
    </source>
</reference>
<evidence type="ECO:0000256" key="3">
    <source>
        <dbReference type="ARBA" id="ARBA00011950"/>
    </source>
</evidence>
<evidence type="ECO:0000256" key="2">
    <source>
        <dbReference type="ARBA" id="ARBA00005426"/>
    </source>
</evidence>
<dbReference type="GO" id="GO:0006777">
    <property type="term" value="P:Mo-molybdopterin cofactor biosynthetic process"/>
    <property type="evidence" value="ECO:0007669"/>
    <property type="project" value="InterPro"/>
</dbReference>
<evidence type="ECO:0000313" key="14">
    <source>
        <dbReference type="Proteomes" id="UP000811399"/>
    </source>
</evidence>
<keyword evidence="14" id="KW-1185">Reference proteome</keyword>
<evidence type="ECO:0000256" key="7">
    <source>
        <dbReference type="ARBA" id="ARBA00030407"/>
    </source>
</evidence>
<evidence type="ECO:0000256" key="5">
    <source>
        <dbReference type="ARBA" id="ARBA00026066"/>
    </source>
</evidence>
<accession>A0A2G4QZW8</accession>
<name>A0A2G4QZW8_9BACT</name>
<sequence length="151" mass="17426">MFEIHKGALKISLIYAKWYESLKDKNCGAFLSFCGIVREEESDEKKGIVEALTFEIYEPLLKAWFKGWEENYKNEGVKFFFAHSLGEVKIHQSSYLAGVLSKNRKLGLKLLNDFVEDFKKSAPIWKYDVIKGEKIYAKKRSYKLKGAGILA</sequence>
<evidence type="ECO:0000256" key="6">
    <source>
        <dbReference type="ARBA" id="ARBA00029745"/>
    </source>
</evidence>
<dbReference type="InterPro" id="IPR003448">
    <property type="entry name" value="Mopterin_biosynth_MoaE"/>
</dbReference>
<evidence type="ECO:0000313" key="12">
    <source>
        <dbReference type="EMBL" id="PHY89816.1"/>
    </source>
</evidence>
<evidence type="ECO:0000256" key="8">
    <source>
        <dbReference type="ARBA" id="ARBA00030781"/>
    </source>
</evidence>
<organism evidence="12 13">
    <name type="scientific">Campylobacter vulpis</name>
    <dbReference type="NCBI Taxonomy" id="1655500"/>
    <lineage>
        <taxon>Bacteria</taxon>
        <taxon>Pseudomonadati</taxon>
        <taxon>Campylobacterota</taxon>
        <taxon>Epsilonproteobacteria</taxon>
        <taxon>Campylobacterales</taxon>
        <taxon>Campylobacteraceae</taxon>
        <taxon>Campylobacter</taxon>
    </lineage>
</organism>
<comment type="catalytic activity">
    <reaction evidence="10">
        <text>2 [molybdopterin-synthase sulfur-carrier protein]-C-terminal-Gly-aminoethanethioate + cyclic pyranopterin phosphate + H2O = molybdopterin + 2 [molybdopterin-synthase sulfur-carrier protein]-C-terminal Gly-Gly + 2 H(+)</text>
        <dbReference type="Rhea" id="RHEA:26333"/>
        <dbReference type="Rhea" id="RHEA-COMP:12202"/>
        <dbReference type="Rhea" id="RHEA-COMP:19907"/>
        <dbReference type="ChEBI" id="CHEBI:15377"/>
        <dbReference type="ChEBI" id="CHEBI:15378"/>
        <dbReference type="ChEBI" id="CHEBI:58698"/>
        <dbReference type="ChEBI" id="CHEBI:59648"/>
        <dbReference type="ChEBI" id="CHEBI:90778"/>
        <dbReference type="ChEBI" id="CHEBI:232372"/>
        <dbReference type="EC" id="2.8.1.12"/>
    </reaction>
</comment>
<dbReference type="GO" id="GO:0030366">
    <property type="term" value="F:molybdopterin synthase activity"/>
    <property type="evidence" value="ECO:0007669"/>
    <property type="project" value="UniProtKB-EC"/>
</dbReference>
<reference evidence="13" key="1">
    <citation type="submission" date="2015-06" db="EMBL/GenBank/DDBJ databases">
        <authorList>
            <person name="Parisi A."/>
            <person name="Chiara M."/>
            <person name="Florio D."/>
            <person name="Miccolupo A."/>
            <person name="Manzari C."/>
            <person name="Mion D."/>
            <person name="Caruso M."/>
            <person name="D'erchia A.M."/>
            <person name="Zanoni R."/>
        </authorList>
    </citation>
    <scope>NUCLEOTIDE SEQUENCE [LARGE SCALE GENOMIC DNA]</scope>
    <source>
        <strain evidence="13">73/13</strain>
    </source>
</reference>
<evidence type="ECO:0000256" key="1">
    <source>
        <dbReference type="ARBA" id="ARBA00005046"/>
    </source>
</evidence>
<proteinExistence type="inferred from homology"/>
<gene>
    <name evidence="12" type="ORF">AA994_06925</name>
    <name evidence="11" type="ORF">CVU5213_04775</name>
</gene>
<reference evidence="11 14" key="4">
    <citation type="journal article" date="2021" name="Syst. Appl. Microbiol.">
        <title>nCampylobacter vulpis sp. nov. isolated from wild red foxes.</title>
        <authorList>
            <person name="Parisi A."/>
            <person name="Chiara M."/>
            <person name="Caffara M."/>
            <person name="Mion D."/>
            <person name="Miller W.G."/>
            <person name="Caruso M."/>
            <person name="Manzari C."/>
            <person name="Florio D."/>
            <person name="Capozzi L."/>
            <person name="D'Erchia A.M."/>
            <person name="Manzulli V."/>
            <person name="Zanoni R.G."/>
        </authorList>
    </citation>
    <scope>NUCLEOTIDE SEQUENCE [LARGE SCALE GENOMIC DNA]</scope>
    <source>
        <strain evidence="11 14">52/13</strain>
    </source>
</reference>
<dbReference type="Gene3D" id="3.90.1170.40">
    <property type="entry name" value="Molybdopterin biosynthesis MoaE subunit"/>
    <property type="match status" value="1"/>
</dbReference>
<dbReference type="CDD" id="cd00756">
    <property type="entry name" value="MoaE"/>
    <property type="match status" value="1"/>
</dbReference>